<dbReference type="AlphaFoldDB" id="A0A439DAG8"/>
<keyword evidence="4" id="KW-0647">Proteasome</keyword>
<accession>A0A439DAG8</accession>
<dbReference type="InterPro" id="IPR044868">
    <property type="entry name" value="Rpn13/ADRM1_Pru"/>
</dbReference>
<dbReference type="EMBL" id="RYZI01000081">
    <property type="protein sequence ID" value="RWA11400.1"/>
    <property type="molecule type" value="Genomic_DNA"/>
</dbReference>
<feature type="region of interest" description="Disordered" evidence="6">
    <location>
        <begin position="152"/>
        <end position="213"/>
    </location>
</feature>
<dbReference type="GO" id="GO:0070628">
    <property type="term" value="F:proteasome binding"/>
    <property type="evidence" value="ECO:0007669"/>
    <property type="project" value="TreeGrafter"/>
</dbReference>
<name>A0A439DAG8_9PEZI</name>
<dbReference type="PANTHER" id="PTHR12225">
    <property type="entry name" value="ADHESION REGULATING MOLECULE 1 110 KDA CELL MEMBRANE GLYCOPROTEIN"/>
    <property type="match status" value="1"/>
</dbReference>
<comment type="caution">
    <text evidence="8">The sequence shown here is derived from an EMBL/GenBank/DDBJ whole genome shotgun (WGS) entry which is preliminary data.</text>
</comment>
<dbReference type="Gene3D" id="2.30.29.70">
    <property type="entry name" value="Proteasomal ubiquitin receptor Rpn13/ADRM1"/>
    <property type="match status" value="1"/>
</dbReference>
<evidence type="ECO:0000313" key="8">
    <source>
        <dbReference type="EMBL" id="RWA11400.1"/>
    </source>
</evidence>
<dbReference type="InterPro" id="IPR038633">
    <property type="entry name" value="Rpn13/ADRM1_Pru_sf"/>
</dbReference>
<dbReference type="GO" id="GO:0005737">
    <property type="term" value="C:cytoplasm"/>
    <property type="evidence" value="ECO:0007669"/>
    <property type="project" value="UniProtKB-SubCell"/>
</dbReference>
<dbReference type="Gene3D" id="1.10.2020.20">
    <property type="match status" value="1"/>
</dbReference>
<dbReference type="PROSITE" id="PS51917">
    <property type="entry name" value="PRU"/>
    <property type="match status" value="1"/>
</dbReference>
<reference evidence="8 9" key="1">
    <citation type="submission" date="2018-12" db="EMBL/GenBank/DDBJ databases">
        <title>Draft genome sequence of Xylaria grammica IHI A82.</title>
        <authorList>
            <person name="Buettner E."/>
            <person name="Kellner H."/>
        </authorList>
    </citation>
    <scope>NUCLEOTIDE SEQUENCE [LARGE SCALE GENOMIC DNA]</scope>
    <source>
        <strain evidence="8 9">IHI A82</strain>
    </source>
</reference>
<dbReference type="GO" id="GO:0008541">
    <property type="term" value="C:proteasome regulatory particle, lid subcomplex"/>
    <property type="evidence" value="ECO:0007669"/>
    <property type="project" value="TreeGrafter"/>
</dbReference>
<evidence type="ECO:0000256" key="2">
    <source>
        <dbReference type="ARBA" id="ARBA00004496"/>
    </source>
</evidence>
<proteinExistence type="predicted"/>
<dbReference type="Proteomes" id="UP000286045">
    <property type="component" value="Unassembled WGS sequence"/>
</dbReference>
<dbReference type="Pfam" id="PF04683">
    <property type="entry name" value="Rpn13_ADRM1_Pru"/>
    <property type="match status" value="1"/>
</dbReference>
<evidence type="ECO:0000256" key="1">
    <source>
        <dbReference type="ARBA" id="ARBA00004123"/>
    </source>
</evidence>
<evidence type="ECO:0000256" key="3">
    <source>
        <dbReference type="ARBA" id="ARBA00022490"/>
    </source>
</evidence>
<organism evidence="8 9">
    <name type="scientific">Xylaria grammica</name>
    <dbReference type="NCBI Taxonomy" id="363999"/>
    <lineage>
        <taxon>Eukaryota</taxon>
        <taxon>Fungi</taxon>
        <taxon>Dikarya</taxon>
        <taxon>Ascomycota</taxon>
        <taxon>Pezizomycotina</taxon>
        <taxon>Sordariomycetes</taxon>
        <taxon>Xylariomycetidae</taxon>
        <taxon>Xylariales</taxon>
        <taxon>Xylariaceae</taxon>
        <taxon>Xylaria</taxon>
    </lineage>
</organism>
<comment type="subcellular location">
    <subcellularLocation>
        <location evidence="2">Cytoplasm</location>
    </subcellularLocation>
    <subcellularLocation>
        <location evidence="1">Nucleus</location>
    </subcellularLocation>
</comment>
<dbReference type="PANTHER" id="PTHR12225:SF0">
    <property type="entry name" value="PROTEASOMAL UBIQUITIN RECEPTOR ADRM1"/>
    <property type="match status" value="1"/>
</dbReference>
<dbReference type="GO" id="GO:0005634">
    <property type="term" value="C:nucleus"/>
    <property type="evidence" value="ECO:0007669"/>
    <property type="project" value="UniProtKB-SubCell"/>
</dbReference>
<gene>
    <name evidence="8" type="ORF">EKO27_g3710</name>
</gene>
<evidence type="ECO:0000259" key="7">
    <source>
        <dbReference type="PROSITE" id="PS51917"/>
    </source>
</evidence>
<evidence type="ECO:0000256" key="5">
    <source>
        <dbReference type="ARBA" id="ARBA00023242"/>
    </source>
</evidence>
<sequence length="385" mass="40933">MASITPVITFKAGKCDLDTSAKPYKVTPLPASGYIYLYFEDDLIHFCWRERSAPLDEPELDLVMVPADGHFIPYEPHQDEPAATDGRIFVLKFLSSSTRYIFWLQSKAQGQQGSRNPSYLSRRDRKIGEIVDNLLQGDEVNVAGELAEISYREDGHGDDGDASMEDFQGHGSSNEPHGGSGGAGADATGGDVREEGEDAREGGADGARAAASGVPDAATAVRNFLDSLKGGSRAAANQGEGKLYPLLSDLLSHPTTVPWARTATGQQIDSLLNFLPPAVLVLSQQSSHGDSTAEPTADAVEAAKAAMSLGQKKTLIEKVLRSPQFHQSLTSLTMALRDGGLPTVADALSIKVENGGYMRGSQMPLGGGDAVEAFVEGVKKTVQEK</sequence>
<protein>
    <recommendedName>
        <fullName evidence="7">Pru domain-containing protein</fullName>
    </recommendedName>
</protein>
<keyword evidence="9" id="KW-1185">Reference proteome</keyword>
<keyword evidence="3" id="KW-0963">Cytoplasm</keyword>
<evidence type="ECO:0000256" key="4">
    <source>
        <dbReference type="ARBA" id="ARBA00022942"/>
    </source>
</evidence>
<dbReference type="InterPro" id="IPR038108">
    <property type="entry name" value="RPN13_DEUBAD_sf"/>
</dbReference>
<evidence type="ECO:0000256" key="6">
    <source>
        <dbReference type="SAM" id="MobiDB-lite"/>
    </source>
</evidence>
<feature type="domain" description="Pru" evidence="7">
    <location>
        <begin position="2"/>
        <end position="138"/>
    </location>
</feature>
<dbReference type="GO" id="GO:0061133">
    <property type="term" value="F:endopeptidase activator activity"/>
    <property type="evidence" value="ECO:0007669"/>
    <property type="project" value="TreeGrafter"/>
</dbReference>
<evidence type="ECO:0000313" key="9">
    <source>
        <dbReference type="Proteomes" id="UP000286045"/>
    </source>
</evidence>
<dbReference type="STRING" id="363999.A0A439DAG8"/>
<keyword evidence="5" id="KW-0539">Nucleus</keyword>
<dbReference type="InterPro" id="IPR006773">
    <property type="entry name" value="Rpn13/ADRM1"/>
</dbReference>